<feature type="compositionally biased region" description="Polar residues" evidence="1">
    <location>
        <begin position="305"/>
        <end position="315"/>
    </location>
</feature>
<proteinExistence type="predicted"/>
<name>A0ABQ7D258_BRACR</name>
<evidence type="ECO:0000256" key="1">
    <source>
        <dbReference type="SAM" id="MobiDB-lite"/>
    </source>
</evidence>
<dbReference type="EMBL" id="QGKV02000759">
    <property type="protein sequence ID" value="KAF3566483.1"/>
    <property type="molecule type" value="Genomic_DNA"/>
</dbReference>
<feature type="compositionally biased region" description="Polar residues" evidence="1">
    <location>
        <begin position="202"/>
        <end position="228"/>
    </location>
</feature>
<comment type="caution">
    <text evidence="2">The sequence shown here is derived from an EMBL/GenBank/DDBJ whole genome shotgun (WGS) entry which is preliminary data.</text>
</comment>
<protein>
    <submittedName>
        <fullName evidence="2">Uncharacterized protein</fullName>
    </submittedName>
</protein>
<feature type="region of interest" description="Disordered" evidence="1">
    <location>
        <begin position="197"/>
        <end position="315"/>
    </location>
</feature>
<evidence type="ECO:0000313" key="2">
    <source>
        <dbReference type="EMBL" id="KAF3566483.1"/>
    </source>
</evidence>
<feature type="compositionally biased region" description="Basic and acidic residues" evidence="1">
    <location>
        <begin position="230"/>
        <end position="240"/>
    </location>
</feature>
<keyword evidence="3" id="KW-1185">Reference proteome</keyword>
<organism evidence="2 3">
    <name type="scientific">Brassica cretica</name>
    <name type="common">Mustard</name>
    <dbReference type="NCBI Taxonomy" id="69181"/>
    <lineage>
        <taxon>Eukaryota</taxon>
        <taxon>Viridiplantae</taxon>
        <taxon>Streptophyta</taxon>
        <taxon>Embryophyta</taxon>
        <taxon>Tracheophyta</taxon>
        <taxon>Spermatophyta</taxon>
        <taxon>Magnoliopsida</taxon>
        <taxon>eudicotyledons</taxon>
        <taxon>Gunneridae</taxon>
        <taxon>Pentapetalae</taxon>
        <taxon>rosids</taxon>
        <taxon>malvids</taxon>
        <taxon>Brassicales</taxon>
        <taxon>Brassicaceae</taxon>
        <taxon>Brassiceae</taxon>
        <taxon>Brassica</taxon>
    </lineage>
</organism>
<accession>A0ABQ7D258</accession>
<dbReference type="Proteomes" id="UP000266723">
    <property type="component" value="Unassembled WGS sequence"/>
</dbReference>
<gene>
    <name evidence="2" type="ORF">DY000_02014465</name>
</gene>
<evidence type="ECO:0000313" key="3">
    <source>
        <dbReference type="Proteomes" id="UP000266723"/>
    </source>
</evidence>
<sequence>MALSLDLLDEKREAARLRNWSYQQDVARTYNKKVRTRTFQQGDWVIEVRRAGAYGLQDSKGTYELNQVSRDLRSWLTLTKSGMTTVARPQRIKTGTNLNPASPDVESSVSLALGSFHPHQHPLSLSVTSCRSRIQHRNSIVASFRVAECEIQTGRTFGFPHSLRVPFKESQDLRKNLRVPMWPQGSKDKRSQNLCAAKGASGSLQLQRTSGFQPAISGSKSLGSNTASKAKYDYRKKDRTPVQPRAHRGRYIPKGPPGSHTTSGSKYTRVPIRSPDLREKPGTSGSQTRSKDPKRAFAPPPRPPSSQSTLESPHNLQITKAVSRLQEVPTPKSPILKNAPCYLSRKEIINEGTALETKLVQGQKGPLRRS</sequence>
<reference evidence="2 3" key="1">
    <citation type="journal article" date="2020" name="BMC Genomics">
        <title>Intraspecific diversification of the crop wild relative Brassica cretica Lam. using demographic model selection.</title>
        <authorList>
            <person name="Kioukis A."/>
            <person name="Michalopoulou V.A."/>
            <person name="Briers L."/>
            <person name="Pirintsos S."/>
            <person name="Studholme D.J."/>
            <person name="Pavlidis P."/>
            <person name="Sarris P.F."/>
        </authorList>
    </citation>
    <scope>NUCLEOTIDE SEQUENCE [LARGE SCALE GENOMIC DNA]</scope>
    <source>
        <strain evidence="3">cv. PFS-1207/04</strain>
    </source>
</reference>